<dbReference type="InterPro" id="IPR027417">
    <property type="entry name" value="P-loop_NTPase"/>
</dbReference>
<keyword evidence="8 11" id="KW-0067">ATP-binding</keyword>
<evidence type="ECO:0000256" key="5">
    <source>
        <dbReference type="ARBA" id="ARBA00022679"/>
    </source>
</evidence>
<evidence type="ECO:0000256" key="2">
    <source>
        <dbReference type="ARBA" id="ARBA00006997"/>
    </source>
</evidence>
<dbReference type="GO" id="GO:0000287">
    <property type="term" value="F:magnesium ion binding"/>
    <property type="evidence" value="ECO:0007669"/>
    <property type="project" value="UniProtKB-UniRule"/>
</dbReference>
<dbReference type="GO" id="GO:0009073">
    <property type="term" value="P:aromatic amino acid family biosynthetic process"/>
    <property type="evidence" value="ECO:0007669"/>
    <property type="project" value="UniProtKB-KW"/>
</dbReference>
<keyword evidence="13" id="KW-1185">Reference proteome</keyword>
<evidence type="ECO:0000256" key="11">
    <source>
        <dbReference type="HAMAP-Rule" id="MF_00109"/>
    </source>
</evidence>
<gene>
    <name evidence="11" type="primary">aroK</name>
    <name evidence="12" type="ORF">FHS89_002222</name>
</gene>
<dbReference type="RefSeq" id="WP_184011572.1">
    <property type="nucleotide sequence ID" value="NZ_JACIJS010000006.1"/>
</dbReference>
<dbReference type="GO" id="GO:0004765">
    <property type="term" value="F:shikimate kinase activity"/>
    <property type="evidence" value="ECO:0007669"/>
    <property type="project" value="UniProtKB-UniRule"/>
</dbReference>
<feature type="binding site" evidence="11">
    <location>
        <position position="53"/>
    </location>
    <ligand>
        <name>substrate</name>
    </ligand>
</feature>
<evidence type="ECO:0000256" key="4">
    <source>
        <dbReference type="ARBA" id="ARBA00022605"/>
    </source>
</evidence>
<dbReference type="EC" id="2.7.1.71" evidence="3 11"/>
<dbReference type="Proteomes" id="UP000553766">
    <property type="component" value="Unassembled WGS sequence"/>
</dbReference>
<evidence type="ECO:0000313" key="13">
    <source>
        <dbReference type="Proteomes" id="UP000553766"/>
    </source>
</evidence>
<dbReference type="Pfam" id="PF01202">
    <property type="entry name" value="SKI"/>
    <property type="match status" value="1"/>
</dbReference>
<dbReference type="GO" id="GO:0005829">
    <property type="term" value="C:cytosol"/>
    <property type="evidence" value="ECO:0007669"/>
    <property type="project" value="TreeGrafter"/>
</dbReference>
<keyword evidence="9 11" id="KW-0057">Aromatic amino acid biosynthesis</keyword>
<dbReference type="GO" id="GO:0008652">
    <property type="term" value="P:amino acid biosynthetic process"/>
    <property type="evidence" value="ECO:0007669"/>
    <property type="project" value="UniProtKB-KW"/>
</dbReference>
<keyword evidence="11" id="KW-0460">Magnesium</keyword>
<organism evidence="12 13">
    <name type="scientific">Rubricella aquisinus</name>
    <dbReference type="NCBI Taxonomy" id="2028108"/>
    <lineage>
        <taxon>Bacteria</taxon>
        <taxon>Pseudomonadati</taxon>
        <taxon>Pseudomonadota</taxon>
        <taxon>Alphaproteobacteria</taxon>
        <taxon>Rhodobacterales</taxon>
        <taxon>Paracoccaceae</taxon>
        <taxon>Rubricella</taxon>
    </lineage>
</organism>
<evidence type="ECO:0000256" key="8">
    <source>
        <dbReference type="ARBA" id="ARBA00022840"/>
    </source>
</evidence>
<reference evidence="12 13" key="1">
    <citation type="submission" date="2020-08" db="EMBL/GenBank/DDBJ databases">
        <title>Genomic Encyclopedia of Type Strains, Phase IV (KMG-IV): sequencing the most valuable type-strain genomes for metagenomic binning, comparative biology and taxonomic classification.</title>
        <authorList>
            <person name="Goeker M."/>
        </authorList>
    </citation>
    <scope>NUCLEOTIDE SEQUENCE [LARGE SCALE GENOMIC DNA]</scope>
    <source>
        <strain evidence="12 13">DSM 103377</strain>
    </source>
</reference>
<dbReference type="GO" id="GO:0009423">
    <property type="term" value="P:chorismate biosynthetic process"/>
    <property type="evidence" value="ECO:0007669"/>
    <property type="project" value="UniProtKB-UniRule"/>
</dbReference>
<evidence type="ECO:0000256" key="9">
    <source>
        <dbReference type="ARBA" id="ARBA00023141"/>
    </source>
</evidence>
<keyword evidence="11" id="KW-0479">Metal-binding</keyword>
<dbReference type="PANTHER" id="PTHR21087:SF16">
    <property type="entry name" value="SHIKIMATE KINASE 1, CHLOROPLASTIC"/>
    <property type="match status" value="1"/>
</dbReference>
<evidence type="ECO:0000256" key="6">
    <source>
        <dbReference type="ARBA" id="ARBA00022741"/>
    </source>
</evidence>
<dbReference type="NCBIfam" id="NF010552">
    <property type="entry name" value="PRK13946.1"/>
    <property type="match status" value="1"/>
</dbReference>
<dbReference type="AlphaFoldDB" id="A0A840X2X8"/>
<evidence type="ECO:0000256" key="1">
    <source>
        <dbReference type="ARBA" id="ARBA00004842"/>
    </source>
</evidence>
<comment type="caution">
    <text evidence="12">The sequence shown here is derived from an EMBL/GenBank/DDBJ whole genome shotgun (WGS) entry which is preliminary data.</text>
</comment>
<keyword evidence="7 11" id="KW-0418">Kinase</keyword>
<feature type="binding site" evidence="11">
    <location>
        <position position="99"/>
    </location>
    <ligand>
        <name>substrate</name>
    </ligand>
</feature>
<comment type="function">
    <text evidence="11">Catalyzes the specific phosphorylation of the 3-hydroxyl group of shikimic acid using ATP as a cosubstrate.</text>
</comment>
<feature type="binding site" evidence="11">
    <location>
        <position position="156"/>
    </location>
    <ligand>
        <name>substrate</name>
    </ligand>
</feature>
<comment type="similarity">
    <text evidence="2 11">Belongs to the shikimate kinase family.</text>
</comment>
<feature type="binding site" evidence="11">
    <location>
        <position position="137"/>
    </location>
    <ligand>
        <name>ATP</name>
        <dbReference type="ChEBI" id="CHEBI:30616"/>
    </ligand>
</feature>
<dbReference type="UniPathway" id="UPA00053">
    <property type="reaction ID" value="UER00088"/>
</dbReference>
<comment type="caution">
    <text evidence="11">Lacks conserved residue(s) required for the propagation of feature annotation.</text>
</comment>
<dbReference type="GO" id="GO:0005524">
    <property type="term" value="F:ATP binding"/>
    <property type="evidence" value="ECO:0007669"/>
    <property type="project" value="UniProtKB-UniRule"/>
</dbReference>
<protein>
    <recommendedName>
        <fullName evidence="3 11">Shikimate kinase</fullName>
        <shortName evidence="11">SK</shortName>
        <ecNumber evidence="3 11">2.7.1.71</ecNumber>
    </recommendedName>
</protein>
<dbReference type="InterPro" id="IPR031322">
    <property type="entry name" value="Shikimate/glucono_kinase"/>
</dbReference>
<feature type="binding site" evidence="11">
    <location>
        <begin position="31"/>
        <end position="36"/>
    </location>
    <ligand>
        <name>ATP</name>
        <dbReference type="ChEBI" id="CHEBI:30616"/>
    </ligand>
</feature>
<comment type="subunit">
    <text evidence="11">Monomer.</text>
</comment>
<dbReference type="Gene3D" id="3.40.50.300">
    <property type="entry name" value="P-loop containing nucleotide triphosphate hydrolases"/>
    <property type="match status" value="1"/>
</dbReference>
<accession>A0A840X2X8</accession>
<dbReference type="InterPro" id="IPR000623">
    <property type="entry name" value="Shikimate_kinase/TSH1"/>
</dbReference>
<dbReference type="SUPFAM" id="SSF52540">
    <property type="entry name" value="P-loop containing nucleoside triphosphate hydrolases"/>
    <property type="match status" value="1"/>
</dbReference>
<evidence type="ECO:0000256" key="3">
    <source>
        <dbReference type="ARBA" id="ARBA00012154"/>
    </source>
</evidence>
<sequence>MRGNLVHPRHKSDAPDQAELCRPLVLVGLMGAGKSSVGRRLAMTLDVPFMDSDQEIEEAAGLSIPEFFEKYGEEEFRAGERRVIARLMAEGPCVLATGGGAFMAEESRALMGQAGVTVWINAEVDTLWDRVRQKDTRPLLRTPDPRGTLQALADTRYPTYALADVTVMSEPGQPHEAVVHAILAALRTRDETLPQEARTFRPVPDSQT</sequence>
<evidence type="ECO:0000256" key="7">
    <source>
        <dbReference type="ARBA" id="ARBA00022777"/>
    </source>
</evidence>
<comment type="catalytic activity">
    <reaction evidence="10 11">
        <text>shikimate + ATP = 3-phosphoshikimate + ADP + H(+)</text>
        <dbReference type="Rhea" id="RHEA:13121"/>
        <dbReference type="ChEBI" id="CHEBI:15378"/>
        <dbReference type="ChEBI" id="CHEBI:30616"/>
        <dbReference type="ChEBI" id="CHEBI:36208"/>
        <dbReference type="ChEBI" id="CHEBI:145989"/>
        <dbReference type="ChEBI" id="CHEBI:456216"/>
        <dbReference type="EC" id="2.7.1.71"/>
    </reaction>
</comment>
<dbReference type="PRINTS" id="PR01100">
    <property type="entry name" value="SHIKIMTKNASE"/>
</dbReference>
<dbReference type="CDD" id="cd00464">
    <property type="entry name" value="SK"/>
    <property type="match status" value="1"/>
</dbReference>
<keyword evidence="5 11" id="KW-0808">Transferase</keyword>
<evidence type="ECO:0000313" key="12">
    <source>
        <dbReference type="EMBL" id="MBB5516196.1"/>
    </source>
</evidence>
<keyword evidence="6 11" id="KW-0547">Nucleotide-binding</keyword>
<comment type="subcellular location">
    <subcellularLocation>
        <location evidence="11">Cytoplasm</location>
    </subcellularLocation>
</comment>
<proteinExistence type="inferred from homology"/>
<keyword evidence="11" id="KW-0963">Cytoplasm</keyword>
<dbReference type="PANTHER" id="PTHR21087">
    <property type="entry name" value="SHIKIMATE KINASE"/>
    <property type="match status" value="1"/>
</dbReference>
<name>A0A840X2X8_9RHOB</name>
<evidence type="ECO:0000256" key="10">
    <source>
        <dbReference type="ARBA" id="ARBA00048567"/>
    </source>
</evidence>
<dbReference type="HAMAP" id="MF_00109">
    <property type="entry name" value="Shikimate_kinase"/>
    <property type="match status" value="1"/>
</dbReference>
<dbReference type="InterPro" id="IPR023000">
    <property type="entry name" value="Shikimate_kinase_CS"/>
</dbReference>
<comment type="cofactor">
    <cofactor evidence="11">
        <name>Mg(2+)</name>
        <dbReference type="ChEBI" id="CHEBI:18420"/>
    </cofactor>
    <text evidence="11">Binds 1 Mg(2+) ion per subunit.</text>
</comment>
<dbReference type="EMBL" id="JACIJS010000006">
    <property type="protein sequence ID" value="MBB5516196.1"/>
    <property type="molecule type" value="Genomic_DNA"/>
</dbReference>
<feature type="binding site" evidence="11">
    <location>
        <position position="35"/>
    </location>
    <ligand>
        <name>Mg(2+)</name>
        <dbReference type="ChEBI" id="CHEBI:18420"/>
    </ligand>
</feature>
<dbReference type="PROSITE" id="PS01128">
    <property type="entry name" value="SHIKIMATE_KINASE"/>
    <property type="match status" value="1"/>
</dbReference>
<feature type="binding site" evidence="11">
    <location>
        <position position="77"/>
    </location>
    <ligand>
        <name>substrate</name>
    </ligand>
</feature>
<comment type="pathway">
    <text evidence="1 11">Metabolic intermediate biosynthesis; chorismate biosynthesis; chorismate from D-erythrose 4-phosphate and phosphoenolpyruvate: step 5/7.</text>
</comment>
<keyword evidence="4 11" id="KW-0028">Amino-acid biosynthesis</keyword>